<keyword evidence="1 3" id="KW-0238">DNA-binding</keyword>
<dbReference type="Gene3D" id="1.10.260.40">
    <property type="entry name" value="lambda repressor-like DNA-binding domains"/>
    <property type="match status" value="1"/>
</dbReference>
<gene>
    <name evidence="3" type="ORF">SAMN05216521_104541</name>
</gene>
<dbReference type="GO" id="GO:0003677">
    <property type="term" value="F:DNA binding"/>
    <property type="evidence" value="ECO:0007669"/>
    <property type="project" value="UniProtKB-KW"/>
</dbReference>
<dbReference type="PANTHER" id="PTHR46558:SF4">
    <property type="entry name" value="DNA-BIDING PHAGE PROTEIN"/>
    <property type="match status" value="1"/>
</dbReference>
<dbReference type="SUPFAM" id="SSF47413">
    <property type="entry name" value="lambda repressor-like DNA-binding domains"/>
    <property type="match status" value="1"/>
</dbReference>
<dbReference type="Proteomes" id="UP000182121">
    <property type="component" value="Unassembled WGS sequence"/>
</dbReference>
<dbReference type="InterPro" id="IPR010982">
    <property type="entry name" value="Lambda_DNA-bd_dom_sf"/>
</dbReference>
<dbReference type="InterPro" id="IPR001387">
    <property type="entry name" value="Cro/C1-type_HTH"/>
</dbReference>
<dbReference type="PANTHER" id="PTHR46558">
    <property type="entry name" value="TRACRIPTIONAL REGULATORY PROTEIN-RELATED-RELATED"/>
    <property type="match status" value="1"/>
</dbReference>
<proteinExistence type="predicted"/>
<evidence type="ECO:0000313" key="4">
    <source>
        <dbReference type="Proteomes" id="UP000182121"/>
    </source>
</evidence>
<evidence type="ECO:0000256" key="1">
    <source>
        <dbReference type="ARBA" id="ARBA00023125"/>
    </source>
</evidence>
<reference evidence="3 4" key="1">
    <citation type="submission" date="2016-10" db="EMBL/GenBank/DDBJ databases">
        <authorList>
            <person name="Varghese N."/>
            <person name="Submissions S."/>
        </authorList>
    </citation>
    <scope>NUCLEOTIDE SEQUENCE [LARGE SCALE GENOMIC DNA]</scope>
    <source>
        <strain evidence="3 4">NLAE-zl-C196</strain>
    </source>
</reference>
<organism evidence="3 4">
    <name type="scientific">Enterocloster clostridioformis</name>
    <dbReference type="NCBI Taxonomy" id="1531"/>
    <lineage>
        <taxon>Bacteria</taxon>
        <taxon>Bacillati</taxon>
        <taxon>Bacillota</taxon>
        <taxon>Clostridia</taxon>
        <taxon>Lachnospirales</taxon>
        <taxon>Lachnospiraceae</taxon>
        <taxon>Enterocloster</taxon>
    </lineage>
</organism>
<accession>A0A1I0IX77</accession>
<comment type="caution">
    <text evidence="3">The sequence shown here is derived from an EMBL/GenBank/DDBJ whole genome shotgun (WGS) entry which is preliminary data.</text>
</comment>
<dbReference type="PROSITE" id="PS50943">
    <property type="entry name" value="HTH_CROC1"/>
    <property type="match status" value="1"/>
</dbReference>
<dbReference type="Pfam" id="PF01381">
    <property type="entry name" value="HTH_3"/>
    <property type="match status" value="1"/>
</dbReference>
<sequence length="82" mass="9268">MYYDLVESGKRIRELRKQFGLTQEELAERLGVALNTISRIEIGQRGVSIDLALELAVHFNSTLDYIIAGRGPAVYQENNENT</sequence>
<evidence type="ECO:0000313" key="3">
    <source>
        <dbReference type="EMBL" id="SEU01259.1"/>
    </source>
</evidence>
<dbReference type="AlphaFoldDB" id="A0A1I0IX77"/>
<evidence type="ECO:0000259" key="2">
    <source>
        <dbReference type="PROSITE" id="PS50943"/>
    </source>
</evidence>
<protein>
    <submittedName>
        <fullName evidence="3">DNA-binding transcriptional regulator, XRE-family HTH domain</fullName>
    </submittedName>
</protein>
<dbReference type="CDD" id="cd00093">
    <property type="entry name" value="HTH_XRE"/>
    <property type="match status" value="1"/>
</dbReference>
<dbReference type="RefSeq" id="WP_074663593.1">
    <property type="nucleotide sequence ID" value="NZ_FOIO01000045.1"/>
</dbReference>
<feature type="domain" description="HTH cro/C1-type" evidence="2">
    <location>
        <begin position="12"/>
        <end position="66"/>
    </location>
</feature>
<dbReference type="SMART" id="SM00530">
    <property type="entry name" value="HTH_XRE"/>
    <property type="match status" value="1"/>
</dbReference>
<dbReference type="EMBL" id="FOIO01000045">
    <property type="protein sequence ID" value="SEU01259.1"/>
    <property type="molecule type" value="Genomic_DNA"/>
</dbReference>
<name>A0A1I0IX77_9FIRM</name>